<dbReference type="Pfam" id="PF00430">
    <property type="entry name" value="ATP-synt_B"/>
    <property type="match status" value="1"/>
</dbReference>
<evidence type="ECO:0000256" key="9">
    <source>
        <dbReference type="ARBA" id="ARBA00025198"/>
    </source>
</evidence>
<evidence type="ECO:0000256" key="8">
    <source>
        <dbReference type="ARBA" id="ARBA00023136"/>
    </source>
</evidence>
<comment type="function">
    <text evidence="9">F(1)F(0) ATP synthase produces ATP from ADP in the presence of a proton or sodium gradient. F-type ATPases consist of two structural domains, F(1) containing the extramembraneous catalytic core and F(0) containing the membrane proton channel, linked together by a central stalk and a peripheral stalk. During catalysis, ATP synthesis in the catalytic domain of F(1) is coupled via a rotary mechanism of the central stalk subunits to proton translocation.</text>
</comment>
<keyword evidence="6" id="KW-1133">Transmembrane helix</keyword>
<keyword evidence="8" id="KW-0472">Membrane</keyword>
<evidence type="ECO:0000256" key="6">
    <source>
        <dbReference type="ARBA" id="ARBA00022989"/>
    </source>
</evidence>
<dbReference type="EMBL" id="UINC01092455">
    <property type="protein sequence ID" value="SVC46055.1"/>
    <property type="molecule type" value="Genomic_DNA"/>
</dbReference>
<dbReference type="GO" id="GO:0045259">
    <property type="term" value="C:proton-transporting ATP synthase complex"/>
    <property type="evidence" value="ECO:0007669"/>
    <property type="project" value="UniProtKB-KW"/>
</dbReference>
<evidence type="ECO:0000256" key="5">
    <source>
        <dbReference type="ARBA" id="ARBA00022781"/>
    </source>
</evidence>
<evidence type="ECO:0000256" key="4">
    <source>
        <dbReference type="ARBA" id="ARBA00022692"/>
    </source>
</evidence>
<protein>
    <submittedName>
        <fullName evidence="10">Uncharacterized protein</fullName>
    </submittedName>
</protein>
<keyword evidence="2" id="KW-0813">Transport</keyword>
<comment type="subcellular location">
    <subcellularLocation>
        <location evidence="1">Membrane</location>
        <topology evidence="1">Single-pass membrane protein</topology>
    </subcellularLocation>
</comment>
<keyword evidence="4" id="KW-0812">Transmembrane</keyword>
<keyword evidence="5" id="KW-0375">Hydrogen ion transport</keyword>
<dbReference type="GO" id="GO:0015986">
    <property type="term" value="P:proton motive force-driven ATP synthesis"/>
    <property type="evidence" value="ECO:0007669"/>
    <property type="project" value="InterPro"/>
</dbReference>
<accession>A0A382MDB3</accession>
<organism evidence="10">
    <name type="scientific">marine metagenome</name>
    <dbReference type="NCBI Taxonomy" id="408172"/>
    <lineage>
        <taxon>unclassified sequences</taxon>
        <taxon>metagenomes</taxon>
        <taxon>ecological metagenomes</taxon>
    </lineage>
</organism>
<evidence type="ECO:0000256" key="7">
    <source>
        <dbReference type="ARBA" id="ARBA00023065"/>
    </source>
</evidence>
<reference evidence="10" key="1">
    <citation type="submission" date="2018-05" db="EMBL/GenBank/DDBJ databases">
        <authorList>
            <person name="Lanie J.A."/>
            <person name="Ng W.-L."/>
            <person name="Kazmierczak K.M."/>
            <person name="Andrzejewski T.M."/>
            <person name="Davidsen T.M."/>
            <person name="Wayne K.J."/>
            <person name="Tettelin H."/>
            <person name="Glass J.I."/>
            <person name="Rusch D."/>
            <person name="Podicherti R."/>
            <person name="Tsui H.-C.T."/>
            <person name="Winkler M.E."/>
        </authorList>
    </citation>
    <scope>NUCLEOTIDE SEQUENCE</scope>
</reference>
<keyword evidence="3" id="KW-0138">CF(0)</keyword>
<evidence type="ECO:0000313" key="10">
    <source>
        <dbReference type="EMBL" id="SVC46055.1"/>
    </source>
</evidence>
<dbReference type="AlphaFoldDB" id="A0A382MDB3"/>
<keyword evidence="7" id="KW-0406">Ion transport</keyword>
<evidence type="ECO:0000256" key="3">
    <source>
        <dbReference type="ARBA" id="ARBA00022547"/>
    </source>
</evidence>
<name>A0A382MDB3_9ZZZZ</name>
<proteinExistence type="predicted"/>
<gene>
    <name evidence="10" type="ORF">METZ01_LOCUS298909</name>
</gene>
<dbReference type="GO" id="GO:0015078">
    <property type="term" value="F:proton transmembrane transporter activity"/>
    <property type="evidence" value="ECO:0007669"/>
    <property type="project" value="InterPro"/>
</dbReference>
<sequence length="77" mass="8644">QDADKLRLKKETEAESKCNDMIDKAKKEIESEKAKALKEIKSVAVNLSVEAASRIIKKNLDSDDNKKIAEETINNIN</sequence>
<evidence type="ECO:0000256" key="1">
    <source>
        <dbReference type="ARBA" id="ARBA00004167"/>
    </source>
</evidence>
<evidence type="ECO:0000256" key="2">
    <source>
        <dbReference type="ARBA" id="ARBA00022448"/>
    </source>
</evidence>
<dbReference type="InterPro" id="IPR002146">
    <property type="entry name" value="ATP_synth_b/b'su_bac/chlpt"/>
</dbReference>
<feature type="non-terminal residue" evidence="10">
    <location>
        <position position="1"/>
    </location>
</feature>